<dbReference type="Pfam" id="PF00005">
    <property type="entry name" value="ABC_tran"/>
    <property type="match status" value="1"/>
</dbReference>
<feature type="domain" description="ABC transporter" evidence="10">
    <location>
        <begin position="8"/>
        <end position="259"/>
    </location>
</feature>
<keyword evidence="12" id="KW-1185">Reference proteome</keyword>
<evidence type="ECO:0000259" key="10">
    <source>
        <dbReference type="PROSITE" id="PS50893"/>
    </source>
</evidence>
<proteinExistence type="inferred from homology"/>
<evidence type="ECO:0000256" key="6">
    <source>
        <dbReference type="ARBA" id="ARBA00022741"/>
    </source>
</evidence>
<organism evidence="11 12">
    <name type="scientific">Mesobacillus maritimus</name>
    <dbReference type="NCBI Taxonomy" id="1643336"/>
    <lineage>
        <taxon>Bacteria</taxon>
        <taxon>Bacillati</taxon>
        <taxon>Bacillota</taxon>
        <taxon>Bacilli</taxon>
        <taxon>Bacillales</taxon>
        <taxon>Bacillaceae</taxon>
        <taxon>Mesobacillus</taxon>
    </lineage>
</organism>
<dbReference type="InterPro" id="IPR003439">
    <property type="entry name" value="ABC_transporter-like_ATP-bd"/>
</dbReference>
<comment type="subcellular location">
    <subcellularLocation>
        <location evidence="1">Cell membrane</location>
        <topology evidence="1">Peripheral membrane protein</topology>
    </subcellularLocation>
</comment>
<dbReference type="InterPro" id="IPR013563">
    <property type="entry name" value="Oligopep_ABC_C"/>
</dbReference>
<evidence type="ECO:0000256" key="2">
    <source>
        <dbReference type="ARBA" id="ARBA00005417"/>
    </source>
</evidence>
<accession>A0ABS7K3L6</accession>
<dbReference type="InterPro" id="IPR017871">
    <property type="entry name" value="ABC_transporter-like_CS"/>
</dbReference>
<dbReference type="RefSeq" id="WP_221873028.1">
    <property type="nucleotide sequence ID" value="NZ_JACWFH010000008.1"/>
</dbReference>
<dbReference type="PANTHER" id="PTHR43297">
    <property type="entry name" value="OLIGOPEPTIDE TRANSPORT ATP-BINDING PROTEIN APPD"/>
    <property type="match status" value="1"/>
</dbReference>
<name>A0ABS7K3L6_9BACI</name>
<evidence type="ECO:0000256" key="4">
    <source>
        <dbReference type="ARBA" id="ARBA00022475"/>
    </source>
</evidence>
<dbReference type="NCBIfam" id="TIGR01727">
    <property type="entry name" value="oligo_HPY"/>
    <property type="match status" value="1"/>
</dbReference>
<comment type="similarity">
    <text evidence="2">Belongs to the ABC transporter superfamily.</text>
</comment>
<dbReference type="InterPro" id="IPR003593">
    <property type="entry name" value="AAA+_ATPase"/>
</dbReference>
<keyword evidence="9" id="KW-0472">Membrane</keyword>
<evidence type="ECO:0000256" key="3">
    <source>
        <dbReference type="ARBA" id="ARBA00022448"/>
    </source>
</evidence>
<keyword evidence="6" id="KW-0547">Nucleotide-binding</keyword>
<dbReference type="CDD" id="cd03257">
    <property type="entry name" value="ABC_NikE_OppD_transporters"/>
    <property type="match status" value="1"/>
</dbReference>
<reference evidence="11 12" key="1">
    <citation type="submission" date="2020-07" db="EMBL/GenBank/DDBJ databases">
        <title>Fungal Genomes of the International Space Station.</title>
        <authorList>
            <person name="Seuylemezian A."/>
            <person name="Singh N.K."/>
            <person name="Wood J."/>
            <person name="Venkateswaran K."/>
        </authorList>
    </citation>
    <scope>NUCLEOTIDE SEQUENCE [LARGE SCALE GENOMIC DNA]</scope>
    <source>
        <strain evidence="11 12">PL-B2</strain>
    </source>
</reference>
<dbReference type="Gene3D" id="3.40.50.300">
    <property type="entry name" value="P-loop containing nucleotide triphosphate hydrolases"/>
    <property type="match status" value="1"/>
</dbReference>
<keyword evidence="7 11" id="KW-0067">ATP-binding</keyword>
<gene>
    <name evidence="11" type="ORF">H0185_08540</name>
</gene>
<keyword evidence="5" id="KW-0997">Cell inner membrane</keyword>
<comment type="caution">
    <text evidence="11">The sequence shown here is derived from an EMBL/GenBank/DDBJ whole genome shotgun (WGS) entry which is preliminary data.</text>
</comment>
<evidence type="ECO:0000313" key="12">
    <source>
        <dbReference type="Proteomes" id="UP000769780"/>
    </source>
</evidence>
<dbReference type="SMART" id="SM00382">
    <property type="entry name" value="AAA"/>
    <property type="match status" value="1"/>
</dbReference>
<dbReference type="SUPFAM" id="SSF52540">
    <property type="entry name" value="P-loop containing nucleoside triphosphate hydrolases"/>
    <property type="match status" value="1"/>
</dbReference>
<dbReference type="EMBL" id="JACWFH010000008">
    <property type="protein sequence ID" value="MBY0096857.1"/>
    <property type="molecule type" value="Genomic_DNA"/>
</dbReference>
<protein>
    <submittedName>
        <fullName evidence="11">ABC transporter ATP-binding protein</fullName>
    </submittedName>
</protein>
<dbReference type="InterPro" id="IPR027417">
    <property type="entry name" value="P-loop_NTPase"/>
</dbReference>
<evidence type="ECO:0000256" key="5">
    <source>
        <dbReference type="ARBA" id="ARBA00022519"/>
    </source>
</evidence>
<dbReference type="PANTHER" id="PTHR43297:SF14">
    <property type="entry name" value="ATPASE AAA-TYPE CORE DOMAIN-CONTAINING PROTEIN"/>
    <property type="match status" value="1"/>
</dbReference>
<evidence type="ECO:0000256" key="8">
    <source>
        <dbReference type="ARBA" id="ARBA00022967"/>
    </source>
</evidence>
<dbReference type="PROSITE" id="PS00211">
    <property type="entry name" value="ABC_TRANSPORTER_1"/>
    <property type="match status" value="1"/>
</dbReference>
<keyword evidence="8" id="KW-1278">Translocase</keyword>
<evidence type="ECO:0000256" key="1">
    <source>
        <dbReference type="ARBA" id="ARBA00004202"/>
    </source>
</evidence>
<dbReference type="PROSITE" id="PS50893">
    <property type="entry name" value="ABC_TRANSPORTER_2"/>
    <property type="match status" value="1"/>
</dbReference>
<evidence type="ECO:0000256" key="9">
    <source>
        <dbReference type="ARBA" id="ARBA00023136"/>
    </source>
</evidence>
<dbReference type="InterPro" id="IPR050388">
    <property type="entry name" value="ABC_Ni/Peptide_Import"/>
</dbReference>
<dbReference type="Proteomes" id="UP000769780">
    <property type="component" value="Unassembled WGS sequence"/>
</dbReference>
<keyword evidence="4" id="KW-1003">Cell membrane</keyword>
<dbReference type="GO" id="GO:0005524">
    <property type="term" value="F:ATP binding"/>
    <property type="evidence" value="ECO:0007669"/>
    <property type="project" value="UniProtKB-KW"/>
</dbReference>
<dbReference type="Pfam" id="PF08352">
    <property type="entry name" value="oligo_HPY"/>
    <property type="match status" value="1"/>
</dbReference>
<evidence type="ECO:0000256" key="7">
    <source>
        <dbReference type="ARBA" id="ARBA00022840"/>
    </source>
</evidence>
<evidence type="ECO:0000313" key="11">
    <source>
        <dbReference type="EMBL" id="MBY0096857.1"/>
    </source>
</evidence>
<sequence length="336" mass="36850">MSAADKLLEVRNLKAHFPTSRGKVNAINHVSFSINKGEIVALVGESGSGKSVTALSIMGLNAPTIKYEKESVISFKGSNLLEMKKKQMKKIRGNEISMIFQDPLSSLNPLHPIGRQIAEPIQLHQGISYKEAQHTVIQLLNKVGIPDPESRLHDYPHQLSGGMRQRIMIAMALACNPSLLIADEPTTALDVTIQAQILNVMRGLQKETGVSILLITHDLGVVAETADRVLVMYCGEIVEEGDVYSIFQNPQHPYTKGLLASVPKLRGDSEKRLNAIPGAVPNPLELPKGCNFYERCSFATAECRVHSPSLTEGIDNHKVACFNPLKEQSEEVSHYA</sequence>
<keyword evidence="3" id="KW-0813">Transport</keyword>